<evidence type="ECO:0008006" key="3">
    <source>
        <dbReference type="Google" id="ProtNLM"/>
    </source>
</evidence>
<sequence>MVGTLISAQGRGWEGCSLPQRTLSLLFWSRFSLILAACCWHPQSCVAYFPFNVQIVHRCHRTGIPELCLFSGPLQSGI</sequence>
<reference evidence="2" key="2">
    <citation type="journal article" date="2015" name="Fish Shellfish Immunol.">
        <title>Early steps in the European eel (Anguilla anguilla)-Vibrio vulnificus interaction in the gills: Role of the RtxA13 toxin.</title>
        <authorList>
            <person name="Callol A."/>
            <person name="Pajuelo D."/>
            <person name="Ebbesson L."/>
            <person name="Teles M."/>
            <person name="MacKenzie S."/>
            <person name="Amaro C."/>
        </authorList>
    </citation>
    <scope>NUCLEOTIDE SEQUENCE</scope>
</reference>
<organism evidence="2">
    <name type="scientific">Anguilla anguilla</name>
    <name type="common">European freshwater eel</name>
    <name type="synonym">Muraena anguilla</name>
    <dbReference type="NCBI Taxonomy" id="7936"/>
    <lineage>
        <taxon>Eukaryota</taxon>
        <taxon>Metazoa</taxon>
        <taxon>Chordata</taxon>
        <taxon>Craniata</taxon>
        <taxon>Vertebrata</taxon>
        <taxon>Euteleostomi</taxon>
        <taxon>Actinopterygii</taxon>
        <taxon>Neopterygii</taxon>
        <taxon>Teleostei</taxon>
        <taxon>Anguilliformes</taxon>
        <taxon>Anguillidae</taxon>
        <taxon>Anguilla</taxon>
    </lineage>
</organism>
<accession>A0A0E9VWR0</accession>
<dbReference type="EMBL" id="GBXM01026869">
    <property type="protein sequence ID" value="JAH81708.1"/>
    <property type="molecule type" value="Transcribed_RNA"/>
</dbReference>
<evidence type="ECO:0000313" key="2">
    <source>
        <dbReference type="EMBL" id="JAH81708.1"/>
    </source>
</evidence>
<name>A0A0E9VWR0_ANGAN</name>
<feature type="chain" id="PRO_5002434259" description="Secreted protein" evidence="1">
    <location>
        <begin position="48"/>
        <end position="78"/>
    </location>
</feature>
<reference evidence="2" key="1">
    <citation type="submission" date="2014-11" db="EMBL/GenBank/DDBJ databases">
        <authorList>
            <person name="Amaro Gonzalez C."/>
        </authorList>
    </citation>
    <scope>NUCLEOTIDE SEQUENCE</scope>
</reference>
<evidence type="ECO:0000256" key="1">
    <source>
        <dbReference type="SAM" id="SignalP"/>
    </source>
</evidence>
<protein>
    <recommendedName>
        <fullName evidence="3">Secreted protein</fullName>
    </recommendedName>
</protein>
<feature type="signal peptide" evidence="1">
    <location>
        <begin position="1"/>
        <end position="47"/>
    </location>
</feature>
<keyword evidence="1" id="KW-0732">Signal</keyword>
<dbReference type="AlphaFoldDB" id="A0A0E9VWR0"/>
<proteinExistence type="predicted"/>